<feature type="non-terminal residue" evidence="1">
    <location>
        <position position="1"/>
    </location>
</feature>
<dbReference type="InterPro" id="IPR029044">
    <property type="entry name" value="Nucleotide-diphossugar_trans"/>
</dbReference>
<organism evidence="1">
    <name type="scientific">marine metagenome</name>
    <dbReference type="NCBI Taxonomy" id="408172"/>
    <lineage>
        <taxon>unclassified sequences</taxon>
        <taxon>metagenomes</taxon>
        <taxon>ecological metagenomes</taxon>
    </lineage>
</organism>
<gene>
    <name evidence="1" type="ORF">METZ01_LOCUS345138</name>
</gene>
<dbReference type="Gene3D" id="3.90.550.10">
    <property type="entry name" value="Spore Coat Polysaccharide Biosynthesis Protein SpsA, Chain A"/>
    <property type="match status" value="1"/>
</dbReference>
<dbReference type="AlphaFoldDB" id="A0A382R3H1"/>
<name>A0A382R3H1_9ZZZZ</name>
<sequence length="113" mass="12621">EGTVLAVDVKTCGREEVKVIESKNQRIVAIGKELIEENCLGEFIGVAKLSKEFNLRFSGSLENLIDAGGRSDYFEAGIQPLLSEIDVYYSDVSDLPCLEIDFIEDLEEARKLY</sequence>
<dbReference type="EMBL" id="UINC01118868">
    <property type="protein sequence ID" value="SVC92284.1"/>
    <property type="molecule type" value="Genomic_DNA"/>
</dbReference>
<evidence type="ECO:0000313" key="1">
    <source>
        <dbReference type="EMBL" id="SVC92284.1"/>
    </source>
</evidence>
<proteinExistence type="predicted"/>
<accession>A0A382R3H1</accession>
<reference evidence="1" key="1">
    <citation type="submission" date="2018-05" db="EMBL/GenBank/DDBJ databases">
        <authorList>
            <person name="Lanie J.A."/>
            <person name="Ng W.-L."/>
            <person name="Kazmierczak K.M."/>
            <person name="Andrzejewski T.M."/>
            <person name="Davidsen T.M."/>
            <person name="Wayne K.J."/>
            <person name="Tettelin H."/>
            <person name="Glass J.I."/>
            <person name="Rusch D."/>
            <person name="Podicherti R."/>
            <person name="Tsui H.-C.T."/>
            <person name="Winkler M.E."/>
        </authorList>
    </citation>
    <scope>NUCLEOTIDE SEQUENCE</scope>
</reference>
<protein>
    <recommendedName>
        <fullName evidence="2">MobA-like NTP transferase domain-containing protein</fullName>
    </recommendedName>
</protein>
<evidence type="ECO:0008006" key="2">
    <source>
        <dbReference type="Google" id="ProtNLM"/>
    </source>
</evidence>